<feature type="compositionally biased region" description="Low complexity" evidence="1">
    <location>
        <begin position="72"/>
        <end position="81"/>
    </location>
</feature>
<accession>A0A1Y0ESC5</accession>
<dbReference type="Proteomes" id="UP000196138">
    <property type="component" value="Chromosome"/>
</dbReference>
<gene>
    <name evidence="2" type="ORF">CCO03_19040</name>
</gene>
<protein>
    <submittedName>
        <fullName evidence="2">Uncharacterized protein</fullName>
    </submittedName>
</protein>
<evidence type="ECO:0000256" key="1">
    <source>
        <dbReference type="SAM" id="MobiDB-lite"/>
    </source>
</evidence>
<reference evidence="2 3" key="1">
    <citation type="submission" date="2017-05" db="EMBL/GenBank/DDBJ databases">
        <authorList>
            <person name="Song R."/>
            <person name="Chenine A.L."/>
            <person name="Ruprecht R.M."/>
        </authorList>
    </citation>
    <scope>NUCLEOTIDE SEQUENCE [LARGE SCALE GENOMIC DNA]</scope>
    <source>
        <strain evidence="2 3">DSM 26136</strain>
    </source>
</reference>
<proteinExistence type="predicted"/>
<keyword evidence="3" id="KW-1185">Reference proteome</keyword>
<feature type="region of interest" description="Disordered" evidence="1">
    <location>
        <begin position="1"/>
        <end position="105"/>
    </location>
</feature>
<evidence type="ECO:0000313" key="2">
    <source>
        <dbReference type="EMBL" id="ARU06476.1"/>
    </source>
</evidence>
<organism evidence="2 3">
    <name type="scientific">Comamonas serinivorans</name>
    <dbReference type="NCBI Taxonomy" id="1082851"/>
    <lineage>
        <taxon>Bacteria</taxon>
        <taxon>Pseudomonadati</taxon>
        <taxon>Pseudomonadota</taxon>
        <taxon>Betaproteobacteria</taxon>
        <taxon>Burkholderiales</taxon>
        <taxon>Comamonadaceae</taxon>
        <taxon>Comamonas</taxon>
    </lineage>
</organism>
<evidence type="ECO:0000313" key="3">
    <source>
        <dbReference type="Proteomes" id="UP000196138"/>
    </source>
</evidence>
<dbReference type="AlphaFoldDB" id="A0A1Y0ESC5"/>
<dbReference type="KEGG" id="cser:CCO03_19040"/>
<name>A0A1Y0ESC5_9BURK</name>
<dbReference type="EMBL" id="CP021455">
    <property type="protein sequence ID" value="ARU06476.1"/>
    <property type="molecule type" value="Genomic_DNA"/>
</dbReference>
<sequence length="105" mass="10452">MTRRAAPGDADLAALNACGQPPVPVAIGHDVPGRHDGVARALDCTPPARLADGSSDPEAGDCGRQGGGGEALGQPQQRAPDTNPPTDRPPRNAETAPGASSARTA</sequence>